<dbReference type="GO" id="GO:0005975">
    <property type="term" value="P:carbohydrate metabolic process"/>
    <property type="evidence" value="ECO:0007669"/>
    <property type="project" value="InterPro"/>
</dbReference>
<dbReference type="InterPro" id="IPR008183">
    <property type="entry name" value="Aldose_1/G6P_1-epimerase"/>
</dbReference>
<sequence length="250" mass="28381">MQKHFSSHNWSLSINLHGGRIEELSYKNELILGTFDRIDGKKGSTHLCVPNFSGEGVEEYGLPFHGPARNSDWSLVVSRRQPSDDNIICKIECNIKKTEKYPANLLVSQEFELQQKSFNHTITIYQFGTDKKSVSVNIGVHNYWATPRGWKGLLINGENVEEKVNTNGFVQLKDQNLVEFPDRKIRWEINGFVEGVLWAAQKEGNFDSSYVCIEPVQNFSNSPFTIKETNLNSGGVISVTQKIYPPTIQQ</sequence>
<comment type="caution">
    <text evidence="1">The sequence shown here is derived from an EMBL/GenBank/DDBJ whole genome shotgun (WGS) entry which is preliminary data.</text>
</comment>
<evidence type="ECO:0000313" key="1">
    <source>
        <dbReference type="EMBL" id="PIY68879.1"/>
    </source>
</evidence>
<protein>
    <recommendedName>
        <fullName evidence="3">Aldose 1-epimerase</fullName>
    </recommendedName>
</protein>
<accession>A0A2M7QCE6</accession>
<gene>
    <name evidence="1" type="ORF">COY90_03560</name>
</gene>
<dbReference type="GO" id="GO:0030246">
    <property type="term" value="F:carbohydrate binding"/>
    <property type="evidence" value="ECO:0007669"/>
    <property type="project" value="InterPro"/>
</dbReference>
<dbReference type="Proteomes" id="UP000230108">
    <property type="component" value="Unassembled WGS sequence"/>
</dbReference>
<evidence type="ECO:0008006" key="3">
    <source>
        <dbReference type="Google" id="ProtNLM"/>
    </source>
</evidence>
<dbReference type="InterPro" id="IPR014718">
    <property type="entry name" value="GH-type_carb-bd"/>
</dbReference>
<reference evidence="2" key="1">
    <citation type="submission" date="2017-09" db="EMBL/GenBank/DDBJ databases">
        <title>Depth-based differentiation of microbial function through sediment-hosted aquifers and enrichment of novel symbionts in the deep terrestrial subsurface.</title>
        <authorList>
            <person name="Probst A.J."/>
            <person name="Ladd B."/>
            <person name="Jarett J.K."/>
            <person name="Geller-Mcgrath D.E."/>
            <person name="Sieber C.M.K."/>
            <person name="Emerson J.B."/>
            <person name="Anantharaman K."/>
            <person name="Thomas B.C."/>
            <person name="Malmstrom R."/>
            <person name="Stieglmeier M."/>
            <person name="Klingl A."/>
            <person name="Woyke T."/>
            <person name="Ryan C.M."/>
            <person name="Banfield J.F."/>
        </authorList>
    </citation>
    <scope>NUCLEOTIDE SEQUENCE [LARGE SCALE GENOMIC DNA]</scope>
</reference>
<dbReference type="Gene3D" id="2.70.98.10">
    <property type="match status" value="1"/>
</dbReference>
<name>A0A2M7QCE6_9BACT</name>
<dbReference type="SUPFAM" id="SSF74650">
    <property type="entry name" value="Galactose mutarotase-like"/>
    <property type="match status" value="1"/>
</dbReference>
<dbReference type="AlphaFoldDB" id="A0A2M7QCE6"/>
<evidence type="ECO:0000313" key="2">
    <source>
        <dbReference type="Proteomes" id="UP000230108"/>
    </source>
</evidence>
<dbReference type="EMBL" id="PFLF01000076">
    <property type="protein sequence ID" value="PIY68879.1"/>
    <property type="molecule type" value="Genomic_DNA"/>
</dbReference>
<dbReference type="InterPro" id="IPR011013">
    <property type="entry name" value="Gal_mutarotase_sf_dom"/>
</dbReference>
<dbReference type="GO" id="GO:0016853">
    <property type="term" value="F:isomerase activity"/>
    <property type="evidence" value="ECO:0007669"/>
    <property type="project" value="InterPro"/>
</dbReference>
<organism evidence="1 2">
    <name type="scientific">Candidatus Roizmanbacteria bacterium CG_4_10_14_0_8_um_filter_39_9</name>
    <dbReference type="NCBI Taxonomy" id="1974829"/>
    <lineage>
        <taxon>Bacteria</taxon>
        <taxon>Candidatus Roizmaniibacteriota</taxon>
    </lineage>
</organism>
<dbReference type="Pfam" id="PF01263">
    <property type="entry name" value="Aldose_epim"/>
    <property type="match status" value="1"/>
</dbReference>
<proteinExistence type="predicted"/>